<feature type="region of interest" description="Disordered" evidence="2">
    <location>
        <begin position="325"/>
        <end position="356"/>
    </location>
</feature>
<reference evidence="4" key="2">
    <citation type="submission" date="2021-04" db="EMBL/GenBank/DDBJ databases">
        <authorList>
            <person name="Gilroy R."/>
        </authorList>
    </citation>
    <scope>NUCLEOTIDE SEQUENCE</scope>
    <source>
        <strain evidence="4">CHK188-4685</strain>
    </source>
</reference>
<dbReference type="EMBL" id="DWYS01000081">
    <property type="protein sequence ID" value="HJB07537.1"/>
    <property type="molecule type" value="Genomic_DNA"/>
</dbReference>
<dbReference type="Gene3D" id="2.10.270.10">
    <property type="entry name" value="Cholin Binding"/>
    <property type="match status" value="1"/>
</dbReference>
<proteinExistence type="predicted"/>
<dbReference type="Gene3D" id="3.10.20.320">
    <property type="entry name" value="Putative peptidoglycan bound protein (lpxtg motif)"/>
    <property type="match status" value="1"/>
</dbReference>
<feature type="compositionally biased region" description="Gly residues" evidence="2">
    <location>
        <begin position="339"/>
        <end position="349"/>
    </location>
</feature>
<sequence>MNQVMLSLNDIPQNIDFHDGTLIIRYISDPELAIQKDALSTDVLDTHEEALAALDTSDAVVAVVEENSSYTTNGDERRQIANETGIALLDDDILPASAFPGEEVDRTVKLQDKGKQVLTQNGNVSELESDNLKFDFHYLDLIDTNNGNAWVASSEGSDIYMPYPEGTDRTTEFHVLHYRDLHREYGINGEMEVDEAIAQSRVDVLTEGDSLAEGKFVKLDNGIQFHIETEGFSPFALAWQKEQTPEEPEKNYTITIHYLDNATKQPIEGMAPVTVSYNVNTAYDVTEYTVHKAISGYQYVSMDQPAAGTITGDMTINVYFEKLNTDNPEVPQEPSKPGHSGGDDGGSGTRTGSSSSSAYLAGLDGQWVHMDPQNSNIPITVEVPEWAKPETNPEYHQWKFFLTNGTMLWGRWAYIRNPYAVSGQPGEGWFYFNNEGIMQYGWFLDTNTGKWYYLHGTSDGMLGTMIEGWHFDDQDKKWYYLNPGSGEMLLDWQQIGGAWYYFNPYAPAVTWNYDEANGGWYFNGSSSRPYGSMYQNEQTPDGYPVDGNGRWNHQ</sequence>
<dbReference type="Proteomes" id="UP000886804">
    <property type="component" value="Unassembled WGS sequence"/>
</dbReference>
<dbReference type="Pfam" id="PF19127">
    <property type="entry name" value="Choline_bind_3"/>
    <property type="match status" value="1"/>
</dbReference>
<gene>
    <name evidence="4" type="ORF">H9716_06665</name>
</gene>
<organism evidence="4 5">
    <name type="scientific">Candidatus Enterocloster faecavium</name>
    <dbReference type="NCBI Taxonomy" id="2838560"/>
    <lineage>
        <taxon>Bacteria</taxon>
        <taxon>Bacillati</taxon>
        <taxon>Bacillota</taxon>
        <taxon>Clostridia</taxon>
        <taxon>Lachnospirales</taxon>
        <taxon>Lachnospiraceae</taxon>
        <taxon>Enterocloster</taxon>
    </lineage>
</organism>
<dbReference type="Pfam" id="PF06458">
    <property type="entry name" value="MucBP"/>
    <property type="match status" value="1"/>
</dbReference>
<reference evidence="4" key="1">
    <citation type="journal article" date="2021" name="PeerJ">
        <title>Extensive microbial diversity within the chicken gut microbiome revealed by metagenomics and culture.</title>
        <authorList>
            <person name="Gilroy R."/>
            <person name="Ravi A."/>
            <person name="Getino M."/>
            <person name="Pursley I."/>
            <person name="Horton D.L."/>
            <person name="Alikhan N.F."/>
            <person name="Baker D."/>
            <person name="Gharbi K."/>
            <person name="Hall N."/>
            <person name="Watson M."/>
            <person name="Adriaenssens E.M."/>
            <person name="Foster-Nyarko E."/>
            <person name="Jarju S."/>
            <person name="Secka A."/>
            <person name="Antonio M."/>
            <person name="Oren A."/>
            <person name="Chaudhuri R.R."/>
            <person name="La Ragione R."/>
            <person name="Hildebrand F."/>
            <person name="Pallen M.J."/>
        </authorList>
    </citation>
    <scope>NUCLEOTIDE SEQUENCE</scope>
    <source>
        <strain evidence="4">CHK188-4685</strain>
    </source>
</reference>
<evidence type="ECO:0000313" key="4">
    <source>
        <dbReference type="EMBL" id="HJB07537.1"/>
    </source>
</evidence>
<dbReference type="InterPro" id="IPR009459">
    <property type="entry name" value="MucBP_dom"/>
</dbReference>
<comment type="caution">
    <text evidence="4">The sequence shown here is derived from an EMBL/GenBank/DDBJ whole genome shotgun (WGS) entry which is preliminary data.</text>
</comment>
<keyword evidence="1" id="KW-0677">Repeat</keyword>
<evidence type="ECO:0000313" key="5">
    <source>
        <dbReference type="Proteomes" id="UP000886804"/>
    </source>
</evidence>
<accession>A0A9D2RM54</accession>
<dbReference type="SUPFAM" id="SSF69360">
    <property type="entry name" value="Cell wall binding repeat"/>
    <property type="match status" value="1"/>
</dbReference>
<dbReference type="Pfam" id="PF01473">
    <property type="entry name" value="Choline_bind_1"/>
    <property type="match status" value="1"/>
</dbReference>
<protein>
    <submittedName>
        <fullName evidence="4">MucBP domain-containing protein</fullName>
    </submittedName>
</protein>
<name>A0A9D2RM54_9FIRM</name>
<evidence type="ECO:0000256" key="1">
    <source>
        <dbReference type="ARBA" id="ARBA00022737"/>
    </source>
</evidence>
<dbReference type="InterPro" id="IPR018337">
    <property type="entry name" value="Cell_wall/Cho-bd_repeat"/>
</dbReference>
<evidence type="ECO:0000256" key="2">
    <source>
        <dbReference type="SAM" id="MobiDB-lite"/>
    </source>
</evidence>
<dbReference type="AlphaFoldDB" id="A0A9D2RM54"/>
<feature type="domain" description="MucBP" evidence="3">
    <location>
        <begin position="253"/>
        <end position="320"/>
    </location>
</feature>
<evidence type="ECO:0000259" key="3">
    <source>
        <dbReference type="Pfam" id="PF06458"/>
    </source>
</evidence>